<gene>
    <name evidence="1" type="ORF">F9L07_19865</name>
</gene>
<comment type="caution">
    <text evidence="1">The sequence shown here is derived from an EMBL/GenBank/DDBJ whole genome shotgun (WGS) entry which is preliminary data.</text>
</comment>
<evidence type="ECO:0000313" key="2">
    <source>
        <dbReference type="Proteomes" id="UP000449906"/>
    </source>
</evidence>
<dbReference type="EMBL" id="WBVM01000002">
    <property type="protein sequence ID" value="KAB2809299.1"/>
    <property type="molecule type" value="Genomic_DNA"/>
</dbReference>
<dbReference type="RefSeq" id="WP_151581503.1">
    <property type="nucleotide sequence ID" value="NZ_WBVM01000002.1"/>
</dbReference>
<proteinExistence type="predicted"/>
<reference evidence="1 2" key="1">
    <citation type="submission" date="2019-09" db="EMBL/GenBank/DDBJ databases">
        <title>Pimelobacter sp. isolated from Paulinella.</title>
        <authorList>
            <person name="Jeong S.E."/>
        </authorList>
    </citation>
    <scope>NUCLEOTIDE SEQUENCE [LARGE SCALE GENOMIC DNA]</scope>
    <source>
        <strain evidence="1 2">Pch-N</strain>
    </source>
</reference>
<accession>A0A7J5DVQ0</accession>
<sequence>MSTRSGAFVNERRTVVTDFGPNPTNPAAGLARDAFLRLWGFLVPVVGGGSLDPSGQFHGVAAPIQDFVGAANPASNTVVTRDGAYPNISSGVTAEGDAVRRMFAERLARRSAL</sequence>
<name>A0A7J5DVQ0_NOCSI</name>
<organism evidence="1 2">
    <name type="scientific">Nocardioides simplex</name>
    <name type="common">Arthrobacter simplex</name>
    <dbReference type="NCBI Taxonomy" id="2045"/>
    <lineage>
        <taxon>Bacteria</taxon>
        <taxon>Bacillati</taxon>
        <taxon>Actinomycetota</taxon>
        <taxon>Actinomycetes</taxon>
        <taxon>Propionibacteriales</taxon>
        <taxon>Nocardioidaceae</taxon>
        <taxon>Pimelobacter</taxon>
    </lineage>
</organism>
<dbReference type="Proteomes" id="UP000449906">
    <property type="component" value="Unassembled WGS sequence"/>
</dbReference>
<protein>
    <submittedName>
        <fullName evidence="1">Uncharacterized protein</fullName>
    </submittedName>
</protein>
<evidence type="ECO:0000313" key="1">
    <source>
        <dbReference type="EMBL" id="KAB2809299.1"/>
    </source>
</evidence>
<dbReference type="AlphaFoldDB" id="A0A7J5DVQ0"/>